<dbReference type="Pfam" id="PF08268">
    <property type="entry name" value="FBA_3"/>
    <property type="match status" value="1"/>
</dbReference>
<sequence length="377" mass="44243">MPPQPQVKKRETSITILPEEIIFNILICLPAHVLYNVMRYVCRQWRRIIEDPQFVNTHFLLATTTLLMHSPKRSRYYLLDLRECHARLSGFEFNIPSKYKYQIYTCNGLMLIFRGLVTNCTYYVGNPITRRALALPRLSFRVVCCALAFEASSEVYKVVVVYRTEKGCSMPYNLDLGCAILTVGIDNAWRFLNYALTKEDMTLLDTRPPITSTYFVYWAHPFNHYILALDLKSESIKRISPPLSFRCTQYINILNYLAKGNSISVWYVSRNFSMEVWLLKDYTSEEWVKILYIDGEPIRNQLRKVMSLDKYESSRKYAIVVPRSWYGKRILFDALFMKSHLFVYDLETCGCYQFDVEYGESFSSVPMHFVNSLTWGC</sequence>
<comment type="caution">
    <text evidence="3">The sequence shown here is derived from an EMBL/GenBank/DDBJ whole genome shotgun (WGS) entry which is preliminary data.</text>
</comment>
<dbReference type="PANTHER" id="PTHR31672:SF11">
    <property type="entry name" value="F-BOX PROTEIN CPR1-LIKE ISOFORM X2"/>
    <property type="match status" value="1"/>
</dbReference>
<evidence type="ECO:0000256" key="1">
    <source>
        <dbReference type="SAM" id="Phobius"/>
    </source>
</evidence>
<dbReference type="Gene3D" id="1.20.1280.50">
    <property type="match status" value="1"/>
</dbReference>
<dbReference type="InterPro" id="IPR050796">
    <property type="entry name" value="SCF_F-box_component"/>
</dbReference>
<dbReference type="InterPro" id="IPR017451">
    <property type="entry name" value="F-box-assoc_interact_dom"/>
</dbReference>
<name>A0AAV3QHU2_LITER</name>
<evidence type="ECO:0000313" key="3">
    <source>
        <dbReference type="EMBL" id="GAA0162677.1"/>
    </source>
</evidence>
<dbReference type="EMBL" id="BAABME010004519">
    <property type="protein sequence ID" value="GAA0162677.1"/>
    <property type="molecule type" value="Genomic_DNA"/>
</dbReference>
<organism evidence="3 4">
    <name type="scientific">Lithospermum erythrorhizon</name>
    <name type="common">Purple gromwell</name>
    <name type="synonym">Lithospermum officinale var. erythrorhizon</name>
    <dbReference type="NCBI Taxonomy" id="34254"/>
    <lineage>
        <taxon>Eukaryota</taxon>
        <taxon>Viridiplantae</taxon>
        <taxon>Streptophyta</taxon>
        <taxon>Embryophyta</taxon>
        <taxon>Tracheophyta</taxon>
        <taxon>Spermatophyta</taxon>
        <taxon>Magnoliopsida</taxon>
        <taxon>eudicotyledons</taxon>
        <taxon>Gunneridae</taxon>
        <taxon>Pentapetalae</taxon>
        <taxon>asterids</taxon>
        <taxon>lamiids</taxon>
        <taxon>Boraginales</taxon>
        <taxon>Boraginaceae</taxon>
        <taxon>Boraginoideae</taxon>
        <taxon>Lithospermeae</taxon>
        <taxon>Lithospermum</taxon>
    </lineage>
</organism>
<dbReference type="AlphaFoldDB" id="A0AAV3QHU2"/>
<dbReference type="PANTHER" id="PTHR31672">
    <property type="entry name" value="BNACNNG10540D PROTEIN"/>
    <property type="match status" value="1"/>
</dbReference>
<dbReference type="SMART" id="SM00256">
    <property type="entry name" value="FBOX"/>
    <property type="match status" value="1"/>
</dbReference>
<proteinExistence type="predicted"/>
<dbReference type="InterPro" id="IPR036047">
    <property type="entry name" value="F-box-like_dom_sf"/>
</dbReference>
<keyword evidence="4" id="KW-1185">Reference proteome</keyword>
<feature type="transmembrane region" description="Helical" evidence="1">
    <location>
        <begin position="21"/>
        <end position="38"/>
    </location>
</feature>
<protein>
    <recommendedName>
        <fullName evidence="2">F-box domain-containing protein</fullName>
    </recommendedName>
</protein>
<dbReference type="PROSITE" id="PS50181">
    <property type="entry name" value="FBOX"/>
    <property type="match status" value="1"/>
</dbReference>
<keyword evidence="1" id="KW-0812">Transmembrane</keyword>
<keyword evidence="1" id="KW-0472">Membrane</keyword>
<keyword evidence="1" id="KW-1133">Transmembrane helix</keyword>
<dbReference type="InterPro" id="IPR001810">
    <property type="entry name" value="F-box_dom"/>
</dbReference>
<dbReference type="SUPFAM" id="SSF81383">
    <property type="entry name" value="F-box domain"/>
    <property type="match status" value="1"/>
</dbReference>
<dbReference type="Pfam" id="PF12937">
    <property type="entry name" value="F-box-like"/>
    <property type="match status" value="1"/>
</dbReference>
<evidence type="ECO:0000259" key="2">
    <source>
        <dbReference type="PROSITE" id="PS50181"/>
    </source>
</evidence>
<feature type="domain" description="F-box" evidence="2">
    <location>
        <begin position="11"/>
        <end position="62"/>
    </location>
</feature>
<reference evidence="3 4" key="1">
    <citation type="submission" date="2024-01" db="EMBL/GenBank/DDBJ databases">
        <title>The complete chloroplast genome sequence of Lithospermum erythrorhizon: insights into the phylogenetic relationship among Boraginaceae species and the maternal lineages of purple gromwells.</title>
        <authorList>
            <person name="Okada T."/>
            <person name="Watanabe K."/>
        </authorList>
    </citation>
    <scope>NUCLEOTIDE SEQUENCE [LARGE SCALE GENOMIC DNA]</scope>
</reference>
<dbReference type="NCBIfam" id="TIGR01640">
    <property type="entry name" value="F_box_assoc_1"/>
    <property type="match status" value="1"/>
</dbReference>
<gene>
    <name evidence="3" type="ORF">LIER_18715</name>
</gene>
<evidence type="ECO:0000313" key="4">
    <source>
        <dbReference type="Proteomes" id="UP001454036"/>
    </source>
</evidence>
<dbReference type="Proteomes" id="UP001454036">
    <property type="component" value="Unassembled WGS sequence"/>
</dbReference>
<accession>A0AAV3QHU2</accession>
<dbReference type="InterPro" id="IPR013187">
    <property type="entry name" value="F-box-assoc_dom_typ3"/>
</dbReference>